<dbReference type="EMBL" id="CP061855">
    <property type="protein sequence ID" value="QOD58313.1"/>
    <property type="molecule type" value="Genomic_DNA"/>
</dbReference>
<dbReference type="RefSeq" id="WP_044180204.1">
    <property type="nucleotide sequence ID" value="NZ_CP061862.1"/>
</dbReference>
<organism evidence="1 2">
    <name type="scientific">Photobacterium damsela subsp. piscicida</name>
    <name type="common">Pasteurella piscicida</name>
    <dbReference type="NCBI Taxonomy" id="38294"/>
    <lineage>
        <taxon>Bacteria</taxon>
        <taxon>Pseudomonadati</taxon>
        <taxon>Pseudomonadota</taxon>
        <taxon>Gammaproteobacteria</taxon>
        <taxon>Vibrionales</taxon>
        <taxon>Vibrionaceae</taxon>
        <taxon>Photobacterium</taxon>
    </lineage>
</organism>
<accession>A0A1Q9GW81</accession>
<sequence>MNKTTLFVGVVFNGYWFLAVWGQYHYILFLQAILLCAWLCFRGSILFSLCVAMPGIWVDLLLKRFGFFSFPNSTDPLYQSFDPILPFWLILLWLGFASMVWIMRETLLSLPMKPLIVLGSVGGVLSYLAGEKLGAVSLPIGVPLTLPLLMLIWAALSYFLLKMLPKFSRLYARCQRHDSV</sequence>
<reference evidence="1 2" key="1">
    <citation type="submission" date="2020-09" db="EMBL/GenBank/DDBJ databases">
        <title>Complete, closed and curated genome sequences of Photobacterium damselae subsp. piscicida isolates from Australia indicate localised evolution and additional plasmid-borne pathogenicity mechanisms.</title>
        <authorList>
            <person name="Baseggio L."/>
            <person name="Silayeva O."/>
            <person name="Buller N."/>
            <person name="Landos M."/>
            <person name="Engelstaedter J."/>
            <person name="Barnes A.C."/>
        </authorList>
    </citation>
    <scope>NUCLEOTIDE SEQUENCE [LARGE SCALE GENOMIC DNA]</scope>
    <source>
        <strain evidence="1 2">AS-16-0540-1</strain>
    </source>
</reference>
<evidence type="ECO:0000313" key="1">
    <source>
        <dbReference type="EMBL" id="QOD58313.1"/>
    </source>
</evidence>
<name>A0A1Q9GW81_PHODP</name>
<dbReference type="Pfam" id="PF11086">
    <property type="entry name" value="DUF2878"/>
    <property type="match status" value="1"/>
</dbReference>
<dbReference type="AlphaFoldDB" id="A0A1Q9GW81"/>
<gene>
    <name evidence="1" type="ORF">IC627_21475</name>
</gene>
<evidence type="ECO:0000313" key="2">
    <source>
        <dbReference type="Proteomes" id="UP000516656"/>
    </source>
</evidence>
<proteinExistence type="predicted"/>
<protein>
    <submittedName>
        <fullName evidence="1">DUF2878 domain-containing protein</fullName>
    </submittedName>
</protein>
<dbReference type="Proteomes" id="UP000516656">
    <property type="component" value="Chromosome 2"/>
</dbReference>
<dbReference type="InterPro" id="IPR021306">
    <property type="entry name" value="DUF2878"/>
</dbReference>